<dbReference type="OrthoDB" id="610424at2"/>
<gene>
    <name evidence="2" type="ORF">SAMN02745146_1142</name>
</gene>
<proteinExistence type="predicted"/>
<dbReference type="STRING" id="1121955.SAMN02745146_1142"/>
<keyword evidence="1" id="KW-0732">Signal</keyword>
<dbReference type="InterPro" id="IPR052918">
    <property type="entry name" value="Motility_Chemotaxis_Reg"/>
</dbReference>
<accession>A0A1M6CG71</accession>
<keyword evidence="3" id="KW-1185">Reference proteome</keyword>
<dbReference type="EMBL" id="FQYN01000002">
    <property type="protein sequence ID" value="SHI59923.1"/>
    <property type="molecule type" value="Genomic_DNA"/>
</dbReference>
<protein>
    <recommendedName>
        <fullName evidence="4">Por secretion system C-terminal sorting domain-containing protein</fullName>
    </recommendedName>
</protein>
<organism evidence="2 3">
    <name type="scientific">Hymenobacter daecheongensis DSM 21074</name>
    <dbReference type="NCBI Taxonomy" id="1121955"/>
    <lineage>
        <taxon>Bacteria</taxon>
        <taxon>Pseudomonadati</taxon>
        <taxon>Bacteroidota</taxon>
        <taxon>Cytophagia</taxon>
        <taxon>Cytophagales</taxon>
        <taxon>Hymenobacteraceae</taxon>
        <taxon>Hymenobacter</taxon>
    </lineage>
</organism>
<feature type="signal peptide" evidence="1">
    <location>
        <begin position="1"/>
        <end position="27"/>
    </location>
</feature>
<dbReference type="AlphaFoldDB" id="A0A1M6CG71"/>
<dbReference type="RefSeq" id="WP_143164014.1">
    <property type="nucleotide sequence ID" value="NZ_FQYN01000002.1"/>
</dbReference>
<evidence type="ECO:0000313" key="2">
    <source>
        <dbReference type="EMBL" id="SHI59923.1"/>
    </source>
</evidence>
<evidence type="ECO:0000256" key="1">
    <source>
        <dbReference type="SAM" id="SignalP"/>
    </source>
</evidence>
<dbReference type="PANTHER" id="PTHR35580:SF1">
    <property type="entry name" value="PHYTASE-LIKE DOMAIN-CONTAINING PROTEIN"/>
    <property type="match status" value="1"/>
</dbReference>
<dbReference type="SUPFAM" id="SSF101898">
    <property type="entry name" value="NHL repeat"/>
    <property type="match status" value="1"/>
</dbReference>
<feature type="chain" id="PRO_5012522557" description="Por secretion system C-terminal sorting domain-containing protein" evidence="1">
    <location>
        <begin position="28"/>
        <end position="559"/>
    </location>
</feature>
<dbReference type="Proteomes" id="UP000184418">
    <property type="component" value="Unassembled WGS sequence"/>
</dbReference>
<evidence type="ECO:0000313" key="3">
    <source>
        <dbReference type="Proteomes" id="UP000184418"/>
    </source>
</evidence>
<dbReference type="PANTHER" id="PTHR35580">
    <property type="entry name" value="CELL SURFACE GLYCOPROTEIN (S-LAYER PROTEIN)-LIKE PROTEIN"/>
    <property type="match status" value="1"/>
</dbReference>
<name>A0A1M6CG71_9BACT</name>
<sequence length="559" mass="56428">MPTSIPSFLSRLTLLAVLGFPALTAQAQVAAPTWASVTRAISAGPPSGSQGSQASKVAVAADGSHIVSGFFDGTLTLNATTSFTAGTNDAGFFVARYNADGTLAWARHALTSSHDESNVLTTVDAAGNVYLAGYFGQYLTLGTTSLSTAAGQTDSFVAKYDPQGNLLWARRGEASASAYCTGVAADAAGNVYLTGDYSGTLAFGSTTTLNSTNSASDIFLCKISPAGTAVWLRSAGSASLDYGGGLAADAAGNTYLTGSVSLAATFGTQTLPTVGGEEDLFVAKYDTQGNALWARRSGGSDSERGAAVAVDAAGRVAVTGYADYRDVNGSEVSAIYVAAYAPDGTRRWERKVQPAPLDAYSGYDVAYDNRGGLYLTGPFQGSVTFGSTVLTSPGAALYVVRYDQAGNVVWAGAAGGSSAISGAAVSTSLATDAQGNAYVAGGAFGSVRFGSLTSQDPGISFFVAKLNAGGLITGSRPAQAPLALAVYPNPATEQTMLLLPAGGGHLVLTDALGRTVREQALPTAAGPCPVALRGLAPGLYALRATLAGGTVATARLTVR</sequence>
<evidence type="ECO:0008006" key="4">
    <source>
        <dbReference type="Google" id="ProtNLM"/>
    </source>
</evidence>
<reference evidence="2 3" key="1">
    <citation type="submission" date="2016-11" db="EMBL/GenBank/DDBJ databases">
        <authorList>
            <person name="Jaros S."/>
            <person name="Januszkiewicz K."/>
            <person name="Wedrychowicz H."/>
        </authorList>
    </citation>
    <scope>NUCLEOTIDE SEQUENCE [LARGE SCALE GENOMIC DNA]</scope>
    <source>
        <strain evidence="2 3">DSM 21074</strain>
    </source>
</reference>